<dbReference type="Proteomes" id="UP000219182">
    <property type="component" value="Unassembled WGS sequence"/>
</dbReference>
<sequence>MLMETGAVVEETDVFADIEGAKALIDWFGFVPNFHDAELLDIELFSNRFGRLRLHAFRMTDKVDEKGNYILDRHVLVSLTLEEVREISLDYFELIGIVSCLRVTKTGNRYRVEWESSYGVDGAIVAKNIRIDFEEWHPDSALSEARK</sequence>
<dbReference type="EMBL" id="NWQG01000059">
    <property type="protein sequence ID" value="PDQ20946.1"/>
    <property type="molecule type" value="Genomic_DNA"/>
</dbReference>
<evidence type="ECO:0000313" key="2">
    <source>
        <dbReference type="Proteomes" id="UP000219182"/>
    </source>
</evidence>
<comment type="caution">
    <text evidence="1">The sequence shown here is derived from an EMBL/GenBank/DDBJ whole genome shotgun (WGS) entry which is preliminary data.</text>
</comment>
<name>A0A2A6FGZ1_9HYPH</name>
<protein>
    <submittedName>
        <fullName evidence="1">Uncharacterized protein</fullName>
    </submittedName>
</protein>
<proteinExistence type="predicted"/>
<organism evidence="1 2">
    <name type="scientific">Mesorhizobium sanjuanii</name>
    <dbReference type="NCBI Taxonomy" id="2037900"/>
    <lineage>
        <taxon>Bacteria</taxon>
        <taxon>Pseudomonadati</taxon>
        <taxon>Pseudomonadota</taxon>
        <taxon>Alphaproteobacteria</taxon>
        <taxon>Hyphomicrobiales</taxon>
        <taxon>Phyllobacteriaceae</taxon>
        <taxon>Mesorhizobium</taxon>
    </lineage>
</organism>
<dbReference type="AlphaFoldDB" id="A0A2A6FGZ1"/>
<dbReference type="RefSeq" id="WP_097573824.1">
    <property type="nucleotide sequence ID" value="NZ_NWQG01000059.1"/>
</dbReference>
<accession>A0A2A6FGZ1</accession>
<keyword evidence="2" id="KW-1185">Reference proteome</keyword>
<reference evidence="1 2" key="1">
    <citation type="submission" date="2017-09" db="EMBL/GenBank/DDBJ databases">
        <title>Mesorhizobum sanjuanii sp. nov. isolated from nodules of Lotus tenuis in saline-alkaline lowlands of Flooding Pampa.</title>
        <authorList>
            <person name="Sannazzaro A.I."/>
            <person name="Torres Tejerizo G.A."/>
            <person name="Fontana F."/>
            <person name="Cumpa Velazquez L.M."/>
            <person name="Hansen L."/>
            <person name="Pistorio M."/>
            <person name="Estrella M.J."/>
        </authorList>
    </citation>
    <scope>NUCLEOTIDE SEQUENCE [LARGE SCALE GENOMIC DNA]</scope>
    <source>
        <strain evidence="1 2">BSA136</strain>
    </source>
</reference>
<gene>
    <name evidence="1" type="ORF">CN311_11595</name>
</gene>
<evidence type="ECO:0000313" key="1">
    <source>
        <dbReference type="EMBL" id="PDQ20946.1"/>
    </source>
</evidence>